<dbReference type="SUPFAM" id="SSF55874">
    <property type="entry name" value="ATPase domain of HSP90 chaperone/DNA topoisomerase II/histidine kinase"/>
    <property type="match status" value="1"/>
</dbReference>
<evidence type="ECO:0000259" key="8">
    <source>
        <dbReference type="PROSITE" id="PS50112"/>
    </source>
</evidence>
<feature type="modified residue" description="4-aspartylphosphate" evidence="4">
    <location>
        <position position="684"/>
    </location>
</feature>
<dbReference type="InterPro" id="IPR035965">
    <property type="entry name" value="PAS-like_dom_sf"/>
</dbReference>
<dbReference type="PROSITE" id="PS50924">
    <property type="entry name" value="MHYT"/>
    <property type="match status" value="1"/>
</dbReference>
<dbReference type="SUPFAM" id="SSF55785">
    <property type="entry name" value="PYP-like sensor domain (PAS domain)"/>
    <property type="match status" value="1"/>
</dbReference>
<protein>
    <recommendedName>
        <fullName evidence="2">histidine kinase</fullName>
        <ecNumber evidence="2">2.7.13.3</ecNumber>
    </recommendedName>
</protein>
<dbReference type="InterPro" id="IPR011006">
    <property type="entry name" value="CheY-like_superfamily"/>
</dbReference>
<organism evidence="11 12">
    <name type="scientific">Sphingomonas kyeonggiensis</name>
    <dbReference type="NCBI Taxonomy" id="1268553"/>
    <lineage>
        <taxon>Bacteria</taxon>
        <taxon>Pseudomonadati</taxon>
        <taxon>Pseudomonadota</taxon>
        <taxon>Alphaproteobacteria</taxon>
        <taxon>Sphingomonadales</taxon>
        <taxon>Sphingomonadaceae</taxon>
        <taxon>Sphingomonas</taxon>
    </lineage>
</organism>
<dbReference type="SMART" id="SM00388">
    <property type="entry name" value="HisKA"/>
    <property type="match status" value="1"/>
</dbReference>
<dbReference type="EC" id="2.7.13.3" evidence="2"/>
<feature type="domain" description="PAS" evidence="8">
    <location>
        <begin position="254"/>
        <end position="324"/>
    </location>
</feature>
<feature type="domain" description="Histidine kinase" evidence="6">
    <location>
        <begin position="392"/>
        <end position="612"/>
    </location>
</feature>
<dbReference type="InterPro" id="IPR004358">
    <property type="entry name" value="Sig_transdc_His_kin-like_C"/>
</dbReference>
<dbReference type="InterPro" id="IPR000700">
    <property type="entry name" value="PAS-assoc_C"/>
</dbReference>
<dbReference type="GO" id="GO:0016020">
    <property type="term" value="C:membrane"/>
    <property type="evidence" value="ECO:0007669"/>
    <property type="project" value="UniProtKB-UniRule"/>
</dbReference>
<dbReference type="InterPro" id="IPR000014">
    <property type="entry name" value="PAS"/>
</dbReference>
<evidence type="ECO:0000256" key="5">
    <source>
        <dbReference type="PROSITE-ProRule" id="PRU00244"/>
    </source>
</evidence>
<keyword evidence="5" id="KW-0812">Transmembrane</keyword>
<dbReference type="AlphaFoldDB" id="A0A7W6JTW6"/>
<dbReference type="GO" id="GO:0000155">
    <property type="term" value="F:phosphorelay sensor kinase activity"/>
    <property type="evidence" value="ECO:0007669"/>
    <property type="project" value="InterPro"/>
</dbReference>
<feature type="transmembrane region" description="Helical" evidence="5">
    <location>
        <begin position="169"/>
        <end position="193"/>
    </location>
</feature>
<feature type="transmembrane region" description="Helical" evidence="5">
    <location>
        <begin position="6"/>
        <end position="27"/>
    </location>
</feature>
<evidence type="ECO:0000259" key="7">
    <source>
        <dbReference type="PROSITE" id="PS50110"/>
    </source>
</evidence>
<comment type="catalytic activity">
    <reaction evidence="1">
        <text>ATP + protein L-histidine = ADP + protein N-phospho-L-histidine.</text>
        <dbReference type="EC" id="2.7.13.3"/>
    </reaction>
</comment>
<dbReference type="PANTHER" id="PTHR43065:SF49">
    <property type="entry name" value="HISTIDINE KINASE"/>
    <property type="match status" value="1"/>
</dbReference>
<dbReference type="SMART" id="SM00448">
    <property type="entry name" value="REC"/>
    <property type="match status" value="1"/>
</dbReference>
<evidence type="ECO:0000259" key="9">
    <source>
        <dbReference type="PROSITE" id="PS50113"/>
    </source>
</evidence>
<dbReference type="NCBIfam" id="TIGR00229">
    <property type="entry name" value="sensory_box"/>
    <property type="match status" value="1"/>
</dbReference>
<accession>A0A7W6JTW6</accession>
<dbReference type="PROSITE" id="PS50113">
    <property type="entry name" value="PAC"/>
    <property type="match status" value="1"/>
</dbReference>
<sequence length="767" mass="81819">MILTSMHNPVLVCISILIAIAASYTALDLASRVRASEGWLRQTWLCTAAIGMGGGIWAMHFVAMLAFSMPGMEVGYDVELTVASLLVAVLVTGIGFAVMSHARGAIAPLIAAGLFMGLGIVAMHYIGMSAMQTRATLRYDPVWLTLSVLIAIVAATAALWLASRESKSVVRLGAAVLMGTAIAGMHFAGMRAATFTMTAGAGMEHSDANATQAGLAVSVSGAAFLILALSLVAAMFDRRFALLAQREAEALRQSEERFRSLYKGTPLPLHALDRFGVIEHVSDAWLELMGYTRDEAIGRRFVDFLTEASASQFQRDWPELMRNGSAHAREYRGVTKSGALLELVSAARVERDGAGNFLYVVGGLTDVTARHQAEQALRQAQKLEAMGQLTGGIAHDFNNLLAVVLGNLELLRKRVPEDAKALRLLTSAYEGAERGAALTQRLLAFARRQDLRPEPVDVPALIRGMANLLQRSLGPRVKVDTQFSVGLPLARVDAHQLEMALLNLAVNARDAMPDGGYLDIAAFETVLAEGEIANLPAGLYVRLILTDTGEGMDPETLARATDPFFTTKGVGKGTGLGLSMVQGLAAQSGGSLVLRSAIGQGTCATLYLPTAERTARQKAEPVRREDAEATLPPMTILVVDDDPLVLANTAAMLEDLGAMVIPTASGSAALAELQCSAVDIVVADQLMPGMTGLELVEMIREERPEMPVLLVSGFADIDRDALKDIHVLAKPFTQEALARAVLLVKISTLNFPVQARSPTSLPHEPKA</sequence>
<dbReference type="RefSeq" id="WP_183998698.1">
    <property type="nucleotide sequence ID" value="NZ_JACIEH010000002.1"/>
</dbReference>
<dbReference type="Gene3D" id="3.30.450.20">
    <property type="entry name" value="PAS domain"/>
    <property type="match status" value="1"/>
</dbReference>
<keyword evidence="5" id="KW-0472">Membrane</keyword>
<feature type="transmembrane region" description="Helical" evidence="5">
    <location>
        <begin position="213"/>
        <end position="236"/>
    </location>
</feature>
<dbReference type="PRINTS" id="PR00344">
    <property type="entry name" value="BCTRLSENSOR"/>
</dbReference>
<dbReference type="Pfam" id="PF02518">
    <property type="entry name" value="HATPase_c"/>
    <property type="match status" value="1"/>
</dbReference>
<feature type="transmembrane region" description="Helical" evidence="5">
    <location>
        <begin position="142"/>
        <end position="162"/>
    </location>
</feature>
<feature type="domain" description="Response regulatory" evidence="7">
    <location>
        <begin position="635"/>
        <end position="745"/>
    </location>
</feature>
<dbReference type="PROSITE" id="PS50112">
    <property type="entry name" value="PAS"/>
    <property type="match status" value="1"/>
</dbReference>
<dbReference type="EMBL" id="JACIEH010000002">
    <property type="protein sequence ID" value="MBB4099435.1"/>
    <property type="molecule type" value="Genomic_DNA"/>
</dbReference>
<evidence type="ECO:0000256" key="3">
    <source>
        <dbReference type="ARBA" id="ARBA00022553"/>
    </source>
</evidence>
<evidence type="ECO:0000259" key="6">
    <source>
        <dbReference type="PROSITE" id="PS50109"/>
    </source>
</evidence>
<evidence type="ECO:0000256" key="1">
    <source>
        <dbReference type="ARBA" id="ARBA00000085"/>
    </source>
</evidence>
<dbReference type="PROSITE" id="PS50109">
    <property type="entry name" value="HIS_KIN"/>
    <property type="match status" value="1"/>
</dbReference>
<dbReference type="Pfam" id="PF00072">
    <property type="entry name" value="Response_reg"/>
    <property type="match status" value="1"/>
</dbReference>
<dbReference type="SUPFAM" id="SSF47384">
    <property type="entry name" value="Homodimeric domain of signal transducing histidine kinase"/>
    <property type="match status" value="1"/>
</dbReference>
<dbReference type="InterPro" id="IPR005467">
    <property type="entry name" value="His_kinase_dom"/>
</dbReference>
<proteinExistence type="predicted"/>
<feature type="domain" description="MHYT" evidence="10">
    <location>
        <begin position="7"/>
        <end position="196"/>
    </location>
</feature>
<dbReference type="Pfam" id="PF03707">
    <property type="entry name" value="MHYT"/>
    <property type="match status" value="2"/>
</dbReference>
<dbReference type="SMART" id="SM00091">
    <property type="entry name" value="PAS"/>
    <property type="match status" value="1"/>
</dbReference>
<dbReference type="Proteomes" id="UP000557392">
    <property type="component" value="Unassembled WGS sequence"/>
</dbReference>
<dbReference type="SMART" id="SM00387">
    <property type="entry name" value="HATPase_c"/>
    <property type="match status" value="1"/>
</dbReference>
<dbReference type="SMART" id="SM00086">
    <property type="entry name" value="PAC"/>
    <property type="match status" value="1"/>
</dbReference>
<keyword evidence="3 4" id="KW-0597">Phosphoprotein</keyword>
<keyword evidence="12" id="KW-1185">Reference proteome</keyword>
<dbReference type="InterPro" id="IPR005330">
    <property type="entry name" value="MHYT_dom"/>
</dbReference>
<dbReference type="InterPro" id="IPR003594">
    <property type="entry name" value="HATPase_dom"/>
</dbReference>
<comment type="caution">
    <text evidence="11">The sequence shown here is derived from an EMBL/GenBank/DDBJ whole genome shotgun (WGS) entry which is preliminary data.</text>
</comment>
<dbReference type="PROSITE" id="PS50110">
    <property type="entry name" value="RESPONSE_REGULATORY"/>
    <property type="match status" value="1"/>
</dbReference>
<keyword evidence="5" id="KW-1133">Transmembrane helix</keyword>
<evidence type="ECO:0000313" key="12">
    <source>
        <dbReference type="Proteomes" id="UP000557392"/>
    </source>
</evidence>
<feature type="transmembrane region" description="Helical" evidence="5">
    <location>
        <begin position="48"/>
        <end position="68"/>
    </location>
</feature>
<dbReference type="Gene3D" id="1.10.287.130">
    <property type="match status" value="1"/>
</dbReference>
<dbReference type="Gene3D" id="3.30.565.10">
    <property type="entry name" value="Histidine kinase-like ATPase, C-terminal domain"/>
    <property type="match status" value="1"/>
</dbReference>
<feature type="domain" description="PAC" evidence="9">
    <location>
        <begin position="327"/>
        <end position="379"/>
    </location>
</feature>
<dbReference type="InterPro" id="IPR036097">
    <property type="entry name" value="HisK_dim/P_sf"/>
</dbReference>
<dbReference type="InterPro" id="IPR001610">
    <property type="entry name" value="PAC"/>
</dbReference>
<feature type="transmembrane region" description="Helical" evidence="5">
    <location>
        <begin position="106"/>
        <end position="127"/>
    </location>
</feature>
<dbReference type="Pfam" id="PF00512">
    <property type="entry name" value="HisKA"/>
    <property type="match status" value="1"/>
</dbReference>
<evidence type="ECO:0000256" key="2">
    <source>
        <dbReference type="ARBA" id="ARBA00012438"/>
    </source>
</evidence>
<dbReference type="SUPFAM" id="SSF52172">
    <property type="entry name" value="CheY-like"/>
    <property type="match status" value="1"/>
</dbReference>
<dbReference type="PANTHER" id="PTHR43065">
    <property type="entry name" value="SENSOR HISTIDINE KINASE"/>
    <property type="match status" value="1"/>
</dbReference>
<dbReference type="InterPro" id="IPR001789">
    <property type="entry name" value="Sig_transdc_resp-reg_receiver"/>
</dbReference>
<dbReference type="InterPro" id="IPR036890">
    <property type="entry name" value="HATPase_C_sf"/>
</dbReference>
<gene>
    <name evidence="11" type="ORF">GGR46_002999</name>
</gene>
<dbReference type="CDD" id="cd00130">
    <property type="entry name" value="PAS"/>
    <property type="match status" value="1"/>
</dbReference>
<dbReference type="Gene3D" id="3.40.50.2300">
    <property type="match status" value="1"/>
</dbReference>
<name>A0A7W6JTW6_9SPHN</name>
<dbReference type="Pfam" id="PF13426">
    <property type="entry name" value="PAS_9"/>
    <property type="match status" value="1"/>
</dbReference>
<reference evidence="11 12" key="1">
    <citation type="submission" date="2020-08" db="EMBL/GenBank/DDBJ databases">
        <title>Genomic Encyclopedia of Type Strains, Phase IV (KMG-IV): sequencing the most valuable type-strain genomes for metagenomic binning, comparative biology and taxonomic classification.</title>
        <authorList>
            <person name="Goeker M."/>
        </authorList>
    </citation>
    <scope>NUCLEOTIDE SEQUENCE [LARGE SCALE GENOMIC DNA]</scope>
    <source>
        <strain evidence="11 12">DSM 101806</strain>
    </source>
</reference>
<evidence type="ECO:0000313" key="11">
    <source>
        <dbReference type="EMBL" id="MBB4099435.1"/>
    </source>
</evidence>
<evidence type="ECO:0000259" key="10">
    <source>
        <dbReference type="PROSITE" id="PS50924"/>
    </source>
</evidence>
<evidence type="ECO:0000256" key="4">
    <source>
        <dbReference type="PROSITE-ProRule" id="PRU00169"/>
    </source>
</evidence>
<feature type="transmembrane region" description="Helical" evidence="5">
    <location>
        <begin position="80"/>
        <end position="99"/>
    </location>
</feature>
<dbReference type="InterPro" id="IPR003661">
    <property type="entry name" value="HisK_dim/P_dom"/>
</dbReference>
<dbReference type="CDD" id="cd00082">
    <property type="entry name" value="HisKA"/>
    <property type="match status" value="1"/>
</dbReference>